<dbReference type="AlphaFoldDB" id="A0A239M372"/>
<dbReference type="CDD" id="cd00801">
    <property type="entry name" value="INT_P4_C"/>
    <property type="match status" value="1"/>
</dbReference>
<evidence type="ECO:0000256" key="3">
    <source>
        <dbReference type="ARBA" id="ARBA00023125"/>
    </source>
</evidence>
<dbReference type="Proteomes" id="UP000198426">
    <property type="component" value="Unassembled WGS sequence"/>
</dbReference>
<proteinExistence type="inferred from homology"/>
<dbReference type="Gene3D" id="1.10.150.130">
    <property type="match status" value="1"/>
</dbReference>
<organism evidence="6 7">
    <name type="scientific">Tropicimonas sediminicola</name>
    <dbReference type="NCBI Taxonomy" id="1031541"/>
    <lineage>
        <taxon>Bacteria</taxon>
        <taxon>Pseudomonadati</taxon>
        <taxon>Pseudomonadota</taxon>
        <taxon>Alphaproteobacteria</taxon>
        <taxon>Rhodobacterales</taxon>
        <taxon>Roseobacteraceae</taxon>
        <taxon>Tropicimonas</taxon>
    </lineage>
</organism>
<sequence>MMSGSSDHTNEIAFRLIAAALESGVKGQLRELLLEAERLAKFGAAQQSPSEEDYSSLVLGDSLSDPQRPGLLMRHNTNLGKVWIFSFQHPNTQKNEEIELGRFPDVPLTLARSLWDRLKDLAGERQDIEVSSRDRVDPKSPISINELCSIYIEKYARKVKRSWREDERMLQRHLIPDYGYIQATAFTHVEATELLERIHSSGTHREAEKVRSVVQTMFNVASGRTRKISMLGGTWLPPDTENPVKNVFLPIHKPKNHKPSEAELRNYMRGLGALHCGPVLMVQAYTMSRISEVTKMTWQELDLSTGRWVLPGQRAKNGNEHVVLLPNQAVEILVKQMDTQQRTGIISNFVFSSPRDTARPRSPVSVQQQIATHRLGLGVSPKFTSHSLRHAGLTWAAENGCPREVRDRLTNHVSGGGIDSVYNAATHSSAAREWWQKWADYLQHLLIR</sequence>
<dbReference type="PANTHER" id="PTHR30629:SF2">
    <property type="entry name" value="PROPHAGE INTEGRASE INTS-RELATED"/>
    <property type="match status" value="1"/>
</dbReference>
<evidence type="ECO:0000259" key="5">
    <source>
        <dbReference type="PROSITE" id="PS51898"/>
    </source>
</evidence>
<keyword evidence="4" id="KW-0233">DNA recombination</keyword>
<evidence type="ECO:0000256" key="2">
    <source>
        <dbReference type="ARBA" id="ARBA00022908"/>
    </source>
</evidence>
<dbReference type="InterPro" id="IPR013762">
    <property type="entry name" value="Integrase-like_cat_sf"/>
</dbReference>
<dbReference type="InterPro" id="IPR010998">
    <property type="entry name" value="Integrase_recombinase_N"/>
</dbReference>
<keyword evidence="2" id="KW-0229">DNA integration</keyword>
<dbReference type="Pfam" id="PF13356">
    <property type="entry name" value="Arm-DNA-bind_3"/>
    <property type="match status" value="1"/>
</dbReference>
<accession>A0A239M372</accession>
<dbReference type="Pfam" id="PF00589">
    <property type="entry name" value="Phage_integrase"/>
    <property type="match status" value="1"/>
</dbReference>
<dbReference type="InterPro" id="IPR011010">
    <property type="entry name" value="DNA_brk_join_enz"/>
</dbReference>
<dbReference type="InterPro" id="IPR002104">
    <property type="entry name" value="Integrase_catalytic"/>
</dbReference>
<keyword evidence="3" id="KW-0238">DNA-binding</keyword>
<comment type="similarity">
    <text evidence="1">Belongs to the 'phage' integrase family.</text>
</comment>
<protein>
    <submittedName>
        <fullName evidence="6">Integrase</fullName>
    </submittedName>
</protein>
<dbReference type="PROSITE" id="PS51898">
    <property type="entry name" value="TYR_RECOMBINASE"/>
    <property type="match status" value="1"/>
</dbReference>
<dbReference type="RefSeq" id="WP_089235313.1">
    <property type="nucleotide sequence ID" value="NZ_FZOY01000012.1"/>
</dbReference>
<dbReference type="GO" id="GO:0015074">
    <property type="term" value="P:DNA integration"/>
    <property type="evidence" value="ECO:0007669"/>
    <property type="project" value="UniProtKB-KW"/>
</dbReference>
<gene>
    <name evidence="6" type="ORF">SAMN05421757_11236</name>
</gene>
<dbReference type="GO" id="GO:0003677">
    <property type="term" value="F:DNA binding"/>
    <property type="evidence" value="ECO:0007669"/>
    <property type="project" value="UniProtKB-KW"/>
</dbReference>
<keyword evidence="7" id="KW-1185">Reference proteome</keyword>
<dbReference type="GO" id="GO:0006310">
    <property type="term" value="P:DNA recombination"/>
    <property type="evidence" value="ECO:0007669"/>
    <property type="project" value="UniProtKB-KW"/>
</dbReference>
<dbReference type="InterPro" id="IPR038488">
    <property type="entry name" value="Integrase_DNA-bd_sf"/>
</dbReference>
<dbReference type="Gene3D" id="1.10.443.10">
    <property type="entry name" value="Intergrase catalytic core"/>
    <property type="match status" value="1"/>
</dbReference>
<evidence type="ECO:0000256" key="4">
    <source>
        <dbReference type="ARBA" id="ARBA00023172"/>
    </source>
</evidence>
<dbReference type="Gene3D" id="3.30.160.390">
    <property type="entry name" value="Integrase, DNA-binding domain"/>
    <property type="match status" value="1"/>
</dbReference>
<evidence type="ECO:0000313" key="7">
    <source>
        <dbReference type="Proteomes" id="UP000198426"/>
    </source>
</evidence>
<dbReference type="OrthoDB" id="6388170at2"/>
<dbReference type="InterPro" id="IPR025166">
    <property type="entry name" value="Integrase_DNA_bind_dom"/>
</dbReference>
<name>A0A239M372_9RHOB</name>
<reference evidence="6 7" key="1">
    <citation type="submission" date="2017-06" db="EMBL/GenBank/DDBJ databases">
        <authorList>
            <person name="Kim H.J."/>
            <person name="Triplett B.A."/>
        </authorList>
    </citation>
    <scope>NUCLEOTIDE SEQUENCE [LARGE SCALE GENOMIC DNA]</scope>
    <source>
        <strain evidence="6 7">DSM 29339</strain>
    </source>
</reference>
<evidence type="ECO:0000313" key="6">
    <source>
        <dbReference type="EMBL" id="SNT36732.1"/>
    </source>
</evidence>
<dbReference type="SUPFAM" id="SSF56349">
    <property type="entry name" value="DNA breaking-rejoining enzymes"/>
    <property type="match status" value="1"/>
</dbReference>
<feature type="domain" description="Tyr recombinase" evidence="5">
    <location>
        <begin position="252"/>
        <end position="440"/>
    </location>
</feature>
<dbReference type="PANTHER" id="PTHR30629">
    <property type="entry name" value="PROPHAGE INTEGRASE"/>
    <property type="match status" value="1"/>
</dbReference>
<dbReference type="InterPro" id="IPR050808">
    <property type="entry name" value="Phage_Integrase"/>
</dbReference>
<dbReference type="EMBL" id="FZOY01000012">
    <property type="protein sequence ID" value="SNT36732.1"/>
    <property type="molecule type" value="Genomic_DNA"/>
</dbReference>
<evidence type="ECO:0000256" key="1">
    <source>
        <dbReference type="ARBA" id="ARBA00008857"/>
    </source>
</evidence>